<evidence type="ECO:0000313" key="3">
    <source>
        <dbReference type="Proteomes" id="UP000467193"/>
    </source>
</evidence>
<name>A0A7I7QSD4_9MYCO</name>
<reference evidence="2 3" key="1">
    <citation type="journal article" date="2019" name="Emerg. Microbes Infect.">
        <title>Comprehensive subspecies identification of 175 nontuberculous mycobacteria species based on 7547 genomic profiles.</title>
        <authorList>
            <person name="Matsumoto Y."/>
            <person name="Kinjo T."/>
            <person name="Motooka D."/>
            <person name="Nabeya D."/>
            <person name="Jung N."/>
            <person name="Uechi K."/>
            <person name="Horii T."/>
            <person name="Iida T."/>
            <person name="Fujita J."/>
            <person name="Nakamura S."/>
        </authorList>
    </citation>
    <scope>NUCLEOTIDE SEQUENCE [LARGE SCALE GENOMIC DNA]</scope>
    <source>
        <strain evidence="2 3">JCM 17899</strain>
    </source>
</reference>
<feature type="region of interest" description="Disordered" evidence="1">
    <location>
        <begin position="1"/>
        <end position="36"/>
    </location>
</feature>
<sequence length="56" mass="6319">MAHQWTSRMTHSARRLGGVFRTAPRKAGSTGWAEDADARRSRADLDALRARFPDYS</sequence>
<feature type="compositionally biased region" description="Polar residues" evidence="1">
    <location>
        <begin position="1"/>
        <end position="10"/>
    </location>
</feature>
<dbReference type="Proteomes" id="UP000467193">
    <property type="component" value="Chromosome"/>
</dbReference>
<evidence type="ECO:0000256" key="1">
    <source>
        <dbReference type="SAM" id="MobiDB-lite"/>
    </source>
</evidence>
<organism evidence="2 3">
    <name type="scientific">Mycolicibacterium sediminis</name>
    <dbReference type="NCBI Taxonomy" id="1286180"/>
    <lineage>
        <taxon>Bacteria</taxon>
        <taxon>Bacillati</taxon>
        <taxon>Actinomycetota</taxon>
        <taxon>Actinomycetes</taxon>
        <taxon>Mycobacteriales</taxon>
        <taxon>Mycobacteriaceae</taxon>
        <taxon>Mycolicibacterium</taxon>
    </lineage>
</organism>
<protein>
    <submittedName>
        <fullName evidence="2">Uncharacterized protein</fullName>
    </submittedName>
</protein>
<dbReference type="KEGG" id="msei:MSEDJ_32610"/>
<proteinExistence type="predicted"/>
<dbReference type="EMBL" id="AP022588">
    <property type="protein sequence ID" value="BBY29165.1"/>
    <property type="molecule type" value="Genomic_DNA"/>
</dbReference>
<evidence type="ECO:0000313" key="2">
    <source>
        <dbReference type="EMBL" id="BBY29165.1"/>
    </source>
</evidence>
<keyword evidence="3" id="KW-1185">Reference proteome</keyword>
<gene>
    <name evidence="2" type="ORF">MSEDJ_32610</name>
</gene>
<dbReference type="AlphaFoldDB" id="A0A7I7QSD4"/>
<accession>A0A7I7QSD4</accession>